<keyword evidence="3 4" id="KW-0648">Protein biosynthesis</keyword>
<dbReference type="Gene3D" id="1.20.58.410">
    <property type="entry name" value="Release factor"/>
    <property type="match status" value="1"/>
</dbReference>
<dbReference type="InterPro" id="IPR004374">
    <property type="entry name" value="PrfB"/>
</dbReference>
<evidence type="ECO:0000256" key="1">
    <source>
        <dbReference type="ARBA" id="ARBA00010835"/>
    </source>
</evidence>
<reference evidence="7 8" key="1">
    <citation type="journal article" date="2014" name="Nature">
        <title>An environmental bacterial taxon with a large and distinct metabolic repertoire.</title>
        <authorList>
            <person name="Wilson M.C."/>
            <person name="Mori T."/>
            <person name="Ruckert C."/>
            <person name="Uria A.R."/>
            <person name="Helf M.J."/>
            <person name="Takada K."/>
            <person name="Gernert C."/>
            <person name="Steffens U.A."/>
            <person name="Heycke N."/>
            <person name="Schmitt S."/>
            <person name="Rinke C."/>
            <person name="Helfrich E.J."/>
            <person name="Brachmann A.O."/>
            <person name="Gurgui C."/>
            <person name="Wakimoto T."/>
            <person name="Kracht M."/>
            <person name="Crusemann M."/>
            <person name="Hentschel U."/>
            <person name="Abe I."/>
            <person name="Matsunaga S."/>
            <person name="Kalinowski J."/>
            <person name="Takeyama H."/>
            <person name="Piel J."/>
        </authorList>
    </citation>
    <scope>NUCLEOTIDE SEQUENCE [LARGE SCALE GENOMIC DNA]</scope>
    <source>
        <strain evidence="8">TSY1</strain>
    </source>
</reference>
<feature type="domain" description="Peptide chain release factor" evidence="6">
    <location>
        <begin position="45"/>
        <end position="155"/>
    </location>
</feature>
<evidence type="ECO:0000256" key="3">
    <source>
        <dbReference type="ARBA" id="ARBA00022917"/>
    </source>
</evidence>
<sequence>MARSDFWDNVDEAQDVLKRRSQLQVPLDRWGKLTAQVQDARGLFELAEEEQDAEVLQEVMVEVSKLALEVDHFELESMLSGDMDGANAIVEIHPGAGGTESQDWAEMLMRMYIRWAETHGYTYETLDLQPGEEVGIKSATLRMMGLYAYGYLKAEMGVHRLVRISPFDAAKRRHTSFAAMLVSPEIDASVQVEIDDARLRVDTYRSSGAGGQHVNVTDSALRLTYQVDDETKVVVQCQNERSQHKNRASAMSVLRSRLYALEQQRQRERMAELQGEKKEIAWGNQIRSYTLAPYQLIKDHRTGVEAGHVDAVFDGGLDEFIKAYLLSQRKDK</sequence>
<dbReference type="InterPro" id="IPR005139">
    <property type="entry name" value="PCRF"/>
</dbReference>
<dbReference type="Gene3D" id="3.30.70.1660">
    <property type="match status" value="1"/>
</dbReference>
<comment type="subcellular location">
    <subcellularLocation>
        <location evidence="4">Cytoplasm</location>
    </subcellularLocation>
</comment>
<evidence type="ECO:0000313" key="8">
    <source>
        <dbReference type="Proteomes" id="UP000019141"/>
    </source>
</evidence>
<evidence type="ECO:0000256" key="4">
    <source>
        <dbReference type="HAMAP-Rule" id="MF_00094"/>
    </source>
</evidence>
<keyword evidence="8" id="KW-1185">Reference proteome</keyword>
<feature type="modified residue" description="N5-methylglutamine" evidence="4">
    <location>
        <position position="212"/>
    </location>
</feature>
<accession>W4M097</accession>
<name>W4M097_ENTF1</name>
<dbReference type="InterPro" id="IPR000352">
    <property type="entry name" value="Pep_chain_release_fac_I"/>
</dbReference>
<evidence type="ECO:0000256" key="2">
    <source>
        <dbReference type="ARBA" id="ARBA00022481"/>
    </source>
</evidence>
<dbReference type="HAMAP" id="MF_00094">
    <property type="entry name" value="Rel_fac_2"/>
    <property type="match status" value="1"/>
</dbReference>
<dbReference type="Pfam" id="PF03462">
    <property type="entry name" value="PCRF"/>
    <property type="match status" value="1"/>
</dbReference>
<dbReference type="Proteomes" id="UP000019141">
    <property type="component" value="Unassembled WGS sequence"/>
</dbReference>
<dbReference type="HOGENOM" id="CLU_036856_6_0_7"/>
<evidence type="ECO:0000259" key="6">
    <source>
        <dbReference type="SMART" id="SM00937"/>
    </source>
</evidence>
<comment type="function">
    <text evidence="4">Peptide chain release factor 2 directs the termination of translation in response to the peptide chain termination codons UGA and UAA.</text>
</comment>
<dbReference type="PATRIC" id="fig|1429438.4.peg.440"/>
<dbReference type="GO" id="GO:0016149">
    <property type="term" value="F:translation release factor activity, codon specific"/>
    <property type="evidence" value="ECO:0007669"/>
    <property type="project" value="UniProtKB-UniRule"/>
</dbReference>
<dbReference type="AlphaFoldDB" id="W4M097"/>
<dbReference type="InterPro" id="IPR045853">
    <property type="entry name" value="Pep_chain_release_fac_I_sf"/>
</dbReference>
<dbReference type="SMART" id="SM00937">
    <property type="entry name" value="PCRF"/>
    <property type="match status" value="1"/>
</dbReference>
<dbReference type="PANTHER" id="PTHR43116:SF3">
    <property type="entry name" value="CLASS I PEPTIDE CHAIN RELEASE FACTOR"/>
    <property type="match status" value="1"/>
</dbReference>
<comment type="PTM">
    <text evidence="4">Methylated by PrmC. Methylation increases the termination efficiency of RF2.</text>
</comment>
<evidence type="ECO:0000256" key="5">
    <source>
        <dbReference type="NCBIfam" id="TIGR00020"/>
    </source>
</evidence>
<evidence type="ECO:0000313" key="7">
    <source>
        <dbReference type="EMBL" id="ETX03082.1"/>
    </source>
</evidence>
<protein>
    <recommendedName>
        <fullName evidence="4 5">Peptide chain release factor 2</fullName>
        <shortName evidence="4">RF-2</shortName>
    </recommendedName>
</protein>
<comment type="caution">
    <text evidence="7">The sequence shown here is derived from an EMBL/GenBank/DDBJ whole genome shotgun (WGS) entry which is preliminary data.</text>
</comment>
<comment type="similarity">
    <text evidence="1 4">Belongs to the prokaryotic/mitochondrial release factor family.</text>
</comment>
<dbReference type="Pfam" id="PF00472">
    <property type="entry name" value="RF-1"/>
    <property type="match status" value="1"/>
</dbReference>
<organism evidence="7 8">
    <name type="scientific">Entotheonella factor</name>
    <dbReference type="NCBI Taxonomy" id="1429438"/>
    <lineage>
        <taxon>Bacteria</taxon>
        <taxon>Pseudomonadati</taxon>
        <taxon>Nitrospinota/Tectimicrobiota group</taxon>
        <taxon>Candidatus Tectimicrobiota</taxon>
        <taxon>Candidatus Entotheonellia</taxon>
        <taxon>Candidatus Entotheonellales</taxon>
        <taxon>Candidatus Entotheonellaceae</taxon>
        <taxon>Candidatus Entotheonella</taxon>
    </lineage>
</organism>
<dbReference type="NCBIfam" id="TIGR00020">
    <property type="entry name" value="prfB"/>
    <property type="match status" value="1"/>
</dbReference>
<dbReference type="SUPFAM" id="SSF75620">
    <property type="entry name" value="Release factor"/>
    <property type="match status" value="1"/>
</dbReference>
<dbReference type="EMBL" id="AZHW01000079">
    <property type="protein sequence ID" value="ETX03082.1"/>
    <property type="molecule type" value="Genomic_DNA"/>
</dbReference>
<dbReference type="PANTHER" id="PTHR43116">
    <property type="entry name" value="PEPTIDE CHAIN RELEASE FACTOR 2"/>
    <property type="match status" value="1"/>
</dbReference>
<keyword evidence="2 4" id="KW-0488">Methylation</keyword>
<dbReference type="Gene3D" id="3.30.160.20">
    <property type="match status" value="1"/>
</dbReference>
<keyword evidence="4" id="KW-0963">Cytoplasm</keyword>
<gene>
    <name evidence="4" type="primary">prfB</name>
    <name evidence="7" type="ORF">ETSY1_01275</name>
</gene>
<proteinExistence type="inferred from homology"/>
<dbReference type="GO" id="GO:0005737">
    <property type="term" value="C:cytoplasm"/>
    <property type="evidence" value="ECO:0007669"/>
    <property type="project" value="UniProtKB-SubCell"/>
</dbReference>